<proteinExistence type="predicted"/>
<dbReference type="AlphaFoldDB" id="A0A176W695"/>
<sequence>MYWGVAPGRIVLYCCSPHVNAPGERAVQGPREKSDFQAEGSNEGKEAKGLDVNTSEVHLGDGSLPFPVVEDSCLATGRTHRAELTALWAIGTLDKSQVDECVGHKLQRPLRSQTSTRRQVEARHPCAARRAKGPPSTMHVEEEEKREFSNRLSFCAPSSGPPWSDLQAIPLLARCFGIAAHGGGEDMRFRAGVVLRQAERRGSREHAD</sequence>
<evidence type="ECO:0000313" key="2">
    <source>
        <dbReference type="EMBL" id="OAE28233.1"/>
    </source>
</evidence>
<feature type="region of interest" description="Disordered" evidence="1">
    <location>
        <begin position="110"/>
        <end position="139"/>
    </location>
</feature>
<gene>
    <name evidence="2" type="ORF">AXG93_4492s1240</name>
</gene>
<organism evidence="2 3">
    <name type="scientific">Marchantia polymorpha subsp. ruderalis</name>
    <dbReference type="NCBI Taxonomy" id="1480154"/>
    <lineage>
        <taxon>Eukaryota</taxon>
        <taxon>Viridiplantae</taxon>
        <taxon>Streptophyta</taxon>
        <taxon>Embryophyta</taxon>
        <taxon>Marchantiophyta</taxon>
        <taxon>Marchantiopsida</taxon>
        <taxon>Marchantiidae</taxon>
        <taxon>Marchantiales</taxon>
        <taxon>Marchantiaceae</taxon>
        <taxon>Marchantia</taxon>
    </lineage>
</organism>
<accession>A0A176W695</accession>
<dbReference type="Proteomes" id="UP000077202">
    <property type="component" value="Unassembled WGS sequence"/>
</dbReference>
<evidence type="ECO:0000256" key="1">
    <source>
        <dbReference type="SAM" id="MobiDB-lite"/>
    </source>
</evidence>
<name>A0A176W695_MARPO</name>
<protein>
    <submittedName>
        <fullName evidence="2">Uncharacterized protein</fullName>
    </submittedName>
</protein>
<feature type="region of interest" description="Disordered" evidence="1">
    <location>
        <begin position="24"/>
        <end position="51"/>
    </location>
</feature>
<comment type="caution">
    <text evidence="2">The sequence shown here is derived from an EMBL/GenBank/DDBJ whole genome shotgun (WGS) entry which is preliminary data.</text>
</comment>
<evidence type="ECO:0000313" key="3">
    <source>
        <dbReference type="Proteomes" id="UP000077202"/>
    </source>
</evidence>
<feature type="compositionally biased region" description="Basic and acidic residues" evidence="1">
    <location>
        <begin position="30"/>
        <end position="49"/>
    </location>
</feature>
<dbReference type="EMBL" id="LVLJ01001744">
    <property type="protein sequence ID" value="OAE28233.1"/>
    <property type="molecule type" value="Genomic_DNA"/>
</dbReference>
<keyword evidence="3" id="KW-1185">Reference proteome</keyword>
<reference evidence="2" key="1">
    <citation type="submission" date="2016-03" db="EMBL/GenBank/DDBJ databases">
        <title>Mechanisms controlling the formation of the plant cell surface in tip-growing cells are functionally conserved among land plants.</title>
        <authorList>
            <person name="Honkanen S."/>
            <person name="Jones V.A."/>
            <person name="Morieri G."/>
            <person name="Champion C."/>
            <person name="Hetherington A.J."/>
            <person name="Kelly S."/>
            <person name="Saint-Marcoux D."/>
            <person name="Proust H."/>
            <person name="Prescott H."/>
            <person name="Dolan L."/>
        </authorList>
    </citation>
    <scope>NUCLEOTIDE SEQUENCE [LARGE SCALE GENOMIC DNA]</scope>
    <source>
        <tissue evidence="2">Whole gametophyte</tissue>
    </source>
</reference>